<evidence type="ECO:0000256" key="1">
    <source>
        <dbReference type="SAM" id="MobiDB-lite"/>
    </source>
</evidence>
<reference evidence="2 3" key="1">
    <citation type="submission" date="2019-05" db="EMBL/GenBank/DDBJ databases">
        <title>The metagenome of a microbial culture collection derived from dairy environment covers the genomic content of the human microbiome.</title>
        <authorList>
            <person name="Roder T."/>
            <person name="Wuthrich D."/>
            <person name="Sattari Z."/>
            <person name="Von Ah U."/>
            <person name="Bar C."/>
            <person name="Ronchi F."/>
            <person name="Macpherson A.J."/>
            <person name="Ganal-Vonarburg S.C."/>
            <person name="Bruggmann R."/>
            <person name="Vergeres G."/>
        </authorList>
    </citation>
    <scope>NUCLEOTIDE SEQUENCE [LARGE SCALE GENOMIC DNA]</scope>
    <source>
        <strain evidence="2 3">FAM 24235</strain>
    </source>
</reference>
<feature type="compositionally biased region" description="Basic and acidic residues" evidence="1">
    <location>
        <begin position="1"/>
        <end position="25"/>
    </location>
</feature>
<feature type="region of interest" description="Disordered" evidence="1">
    <location>
        <begin position="1"/>
        <end position="26"/>
    </location>
</feature>
<dbReference type="Proteomes" id="UP000307201">
    <property type="component" value="Unassembled WGS sequence"/>
</dbReference>
<proteinExistence type="predicted"/>
<dbReference type="AlphaFoldDB" id="A0A5R9C410"/>
<accession>A0A5R9C410</accession>
<protein>
    <submittedName>
        <fullName evidence="2">Uncharacterized protein</fullName>
    </submittedName>
</protein>
<dbReference type="EMBL" id="VBTE01000015">
    <property type="protein sequence ID" value="TLQ07571.1"/>
    <property type="molecule type" value="Genomic_DNA"/>
</dbReference>
<comment type="caution">
    <text evidence="2">The sequence shown here is derived from an EMBL/GenBank/DDBJ whole genome shotgun (WGS) entry which is preliminary data.</text>
</comment>
<evidence type="ECO:0000313" key="3">
    <source>
        <dbReference type="Proteomes" id="UP000307201"/>
    </source>
</evidence>
<gene>
    <name evidence="2" type="ORF">FEZ48_06205</name>
</gene>
<sequence length="68" mass="7901">MQKRKDYYRAGGDNGKRKVLPERNEPVALTNVKPDVEPYHSQPPDNKPSLFKRIATYWKGRTESQKGQ</sequence>
<name>A0A5R9C410_9LACT</name>
<organism evidence="2 3">
    <name type="scientific">Marinilactibacillus psychrotolerans</name>
    <dbReference type="NCBI Taxonomy" id="191770"/>
    <lineage>
        <taxon>Bacteria</taxon>
        <taxon>Bacillati</taxon>
        <taxon>Bacillota</taxon>
        <taxon>Bacilli</taxon>
        <taxon>Lactobacillales</taxon>
        <taxon>Carnobacteriaceae</taxon>
        <taxon>Marinilactibacillus</taxon>
    </lineage>
</organism>
<evidence type="ECO:0000313" key="2">
    <source>
        <dbReference type="EMBL" id="TLQ07571.1"/>
    </source>
</evidence>
<dbReference type="RefSeq" id="WP_138471660.1">
    <property type="nucleotide sequence ID" value="NZ_VBTE01000015.1"/>
</dbReference>